<dbReference type="AlphaFoldDB" id="A0A3M0Z2A7"/>
<gene>
    <name evidence="2" type="ORF">D6810_00525</name>
</gene>
<dbReference type="EMBL" id="RFKV01000018">
    <property type="protein sequence ID" value="RMD77606.1"/>
    <property type="molecule type" value="Genomic_DNA"/>
</dbReference>
<proteinExistence type="predicted"/>
<name>A0A3M0Z2A7_9BACT</name>
<evidence type="ECO:0000313" key="3">
    <source>
        <dbReference type="Proteomes" id="UP000269410"/>
    </source>
</evidence>
<feature type="transmembrane region" description="Helical" evidence="1">
    <location>
        <begin position="12"/>
        <end position="31"/>
    </location>
</feature>
<keyword evidence="1" id="KW-0472">Membrane</keyword>
<dbReference type="Proteomes" id="UP000269410">
    <property type="component" value="Unassembled WGS sequence"/>
</dbReference>
<protein>
    <recommendedName>
        <fullName evidence="4">PEGA domain-containing protein</fullName>
    </recommendedName>
</protein>
<comment type="caution">
    <text evidence="2">The sequence shown here is derived from an EMBL/GenBank/DDBJ whole genome shotgun (WGS) entry which is preliminary data.</text>
</comment>
<keyword evidence="1" id="KW-0812">Transmembrane</keyword>
<evidence type="ECO:0008006" key="4">
    <source>
        <dbReference type="Google" id="ProtNLM"/>
    </source>
</evidence>
<keyword evidence="1" id="KW-1133">Transmembrane helix</keyword>
<reference evidence="2 3" key="1">
    <citation type="submission" date="2018-10" db="EMBL/GenBank/DDBJ databases">
        <title>Thermophilic Lithotrophy and Phototrophy in an Intertidal, Iron-rich, Geothermal Spring.</title>
        <authorList>
            <person name="Ward L.M."/>
            <person name="Idei A."/>
            <person name="Nakagawa M."/>
            <person name="Ueno Y."/>
            <person name="Fischer W."/>
            <person name="Mcglynn S.E."/>
        </authorList>
    </citation>
    <scope>NUCLEOTIDE SEQUENCE [LARGE SCALE GENOMIC DNA]</scope>
    <source>
        <strain evidence="2">J137</strain>
    </source>
</reference>
<organism evidence="2 3">
    <name type="scientific">Candidatus Dojkabacteria bacterium</name>
    <dbReference type="NCBI Taxonomy" id="2099670"/>
    <lineage>
        <taxon>Bacteria</taxon>
        <taxon>Candidatus Dojkabacteria</taxon>
    </lineage>
</organism>
<sequence length="492" mass="56284">MKQKIKEIAIKSFLASVILIFFVVILTLAILSSQGNTINSEGNVVSTSVLRLNVVPKVDIKAYLNDQEVKVNFDKIEWVNPGLIELKVHSRGFKEWKKTIDVKPGSVVDIFVQLLPLNVNVVKITDSDVFRAQISESGEDLYFLVNSSKDERDKALWRLRLNRSLLNFAASEPTKLEIDKDVIGRLLGADDLQMILSDDKQAVLFISMKHNFCFVIDVNTSKVIEISPTFRFPELQFVEFLRGSTSLLIQSKDALIEYELKTSRSYLVTNSISNYDFSKSGEEVFLLSKDNNNSQIFVYKYGLVNELRQFSLDLYNLITSSITNQLSRIKKIESYGNVYLFYLDDERVFWVDMSNGSVEQLEFKSIRYISKDLRYLIGKNSQGVQKAVSIESRQGGKINKFTENEIDLEEGIKILKSSKNNKVLFFALNNEGADQLWKIDSDGQNRQILYNDATETIVDFWIEASNQQVYVLLKNKDSKTSNVYKISLTQQD</sequence>
<dbReference type="SUPFAM" id="SSF82171">
    <property type="entry name" value="DPP6 N-terminal domain-like"/>
    <property type="match status" value="1"/>
</dbReference>
<accession>A0A3M0Z2A7</accession>
<evidence type="ECO:0000256" key="1">
    <source>
        <dbReference type="SAM" id="Phobius"/>
    </source>
</evidence>
<evidence type="ECO:0000313" key="2">
    <source>
        <dbReference type="EMBL" id="RMD77606.1"/>
    </source>
</evidence>